<evidence type="ECO:0000256" key="1">
    <source>
        <dbReference type="PROSITE-ProRule" id="PRU00339"/>
    </source>
</evidence>
<reference evidence="2 3" key="1">
    <citation type="submission" date="2018-04" db="EMBL/GenBank/DDBJ databases">
        <title>Genomic Encyclopedia of Archaeal and Bacterial Type Strains, Phase II (KMG-II): from individual species to whole genera.</title>
        <authorList>
            <person name="Goeker M."/>
        </authorList>
    </citation>
    <scope>NUCLEOTIDE SEQUENCE [LARGE SCALE GENOMIC DNA]</scope>
    <source>
        <strain evidence="2 3">DSM 100162</strain>
    </source>
</reference>
<keyword evidence="1" id="KW-0802">TPR repeat</keyword>
<dbReference type="SUPFAM" id="SSF48452">
    <property type="entry name" value="TPR-like"/>
    <property type="match status" value="1"/>
</dbReference>
<dbReference type="Proteomes" id="UP000244225">
    <property type="component" value="Unassembled WGS sequence"/>
</dbReference>
<feature type="repeat" description="TPR" evidence="1">
    <location>
        <begin position="444"/>
        <end position="477"/>
    </location>
</feature>
<dbReference type="EMBL" id="QBKI01000009">
    <property type="protein sequence ID" value="PTX14923.1"/>
    <property type="molecule type" value="Genomic_DNA"/>
</dbReference>
<sequence>MYGKRKKQDMQQYKKNKNYLLLLTLGLSIGSTGCTLQRMVKTAEKDQQVTVVPSPLTTNGESINFELKAQVPEKLIREKEVYKLDVYYEYGKEQKRENVGTYSFEVGEFLYEDRKPTITRQLSFPYAPEKSTGRLMVQGRAIALKDNDVEYTKAKQVAVGLNTTPLLLVRSNSFSFSDNKYAEATDSTGNIVFYFESGQTKLDDLSDEKLKVLDQYAMDNVPTQSIKITGMRSPGEKGSNLAQKRAQTLEQQYRQKVKLLDYNGKKLQITTQVENNIAEVLLEKLETTALAKEQKQQVLAILQGEQSEQEKLKALEKTEAYPYIQKYVYPSLQTVKMEFNYNRSRRPDYELYLLAQRIAKGEASADQLTEDELQHAATLTPLLAEKRKLYEAAVKTTDKWPAYYNLGVVYYEMAQKDYRPAAKKELLEKAVHHLTFAGYRNPTSKVYYGLASAYHQLGKYNEALEYYNYALTLGGEEEMQQALFADKAALEIETGRYDEAIASLRYAGDTYQTNMNLGLSYLLKENYEGAKDFYLKALEQKQNDALAYYSLAILGARSQDEEMLENALRRAVNADKAFTQKAINDVEFEAYRDKAAYKDALIR</sequence>
<dbReference type="Gene3D" id="1.25.40.10">
    <property type="entry name" value="Tetratricopeptide repeat domain"/>
    <property type="match status" value="2"/>
</dbReference>
<name>A0A2T5YDY5_9BACT</name>
<dbReference type="SMART" id="SM00028">
    <property type="entry name" value="TPR"/>
    <property type="match status" value="2"/>
</dbReference>
<evidence type="ECO:0000313" key="2">
    <source>
        <dbReference type="EMBL" id="PTX14923.1"/>
    </source>
</evidence>
<evidence type="ECO:0000313" key="3">
    <source>
        <dbReference type="Proteomes" id="UP000244225"/>
    </source>
</evidence>
<feature type="repeat" description="TPR" evidence="1">
    <location>
        <begin position="511"/>
        <end position="544"/>
    </location>
</feature>
<dbReference type="PROSITE" id="PS51257">
    <property type="entry name" value="PROKAR_LIPOPROTEIN"/>
    <property type="match status" value="1"/>
</dbReference>
<dbReference type="Pfam" id="PF13181">
    <property type="entry name" value="TPR_8"/>
    <property type="match status" value="1"/>
</dbReference>
<gene>
    <name evidence="2" type="ORF">C8N40_10920</name>
</gene>
<dbReference type="OrthoDB" id="1489296at2"/>
<comment type="caution">
    <text evidence="2">The sequence shown here is derived from an EMBL/GenBank/DDBJ whole genome shotgun (WGS) entry which is preliminary data.</text>
</comment>
<dbReference type="AlphaFoldDB" id="A0A2T5YDY5"/>
<keyword evidence="3" id="KW-1185">Reference proteome</keyword>
<protein>
    <submittedName>
        <fullName evidence="2">Tetratricopeptide repeat protein</fullName>
    </submittedName>
</protein>
<dbReference type="Pfam" id="PF00515">
    <property type="entry name" value="TPR_1"/>
    <property type="match status" value="1"/>
</dbReference>
<organism evidence="2 3">
    <name type="scientific">Pontibacter mucosus</name>
    <dbReference type="NCBI Taxonomy" id="1649266"/>
    <lineage>
        <taxon>Bacteria</taxon>
        <taxon>Pseudomonadati</taxon>
        <taxon>Bacteroidota</taxon>
        <taxon>Cytophagia</taxon>
        <taxon>Cytophagales</taxon>
        <taxon>Hymenobacteraceae</taxon>
        <taxon>Pontibacter</taxon>
    </lineage>
</organism>
<dbReference type="PROSITE" id="PS50293">
    <property type="entry name" value="TPR_REGION"/>
    <property type="match status" value="1"/>
</dbReference>
<proteinExistence type="predicted"/>
<accession>A0A2T5YDY5</accession>
<dbReference type="InterPro" id="IPR011990">
    <property type="entry name" value="TPR-like_helical_dom_sf"/>
</dbReference>
<dbReference type="PROSITE" id="PS50005">
    <property type="entry name" value="TPR"/>
    <property type="match status" value="2"/>
</dbReference>
<dbReference type="InterPro" id="IPR019734">
    <property type="entry name" value="TPR_rpt"/>
</dbReference>